<gene>
    <name evidence="1" type="ORF">PITCH_A1070019</name>
</gene>
<reference evidence="1" key="1">
    <citation type="submission" date="2018-01" db="EMBL/GenBank/DDBJ databases">
        <authorList>
            <person name="Regsiter A."/>
            <person name="William W."/>
        </authorList>
    </citation>
    <scope>NUCLEOTIDE SEQUENCE</scope>
    <source>
        <strain evidence="1">TRIP AH-1</strain>
    </source>
</reference>
<name>A0A445MQV5_9BACT</name>
<evidence type="ECO:0000313" key="1">
    <source>
        <dbReference type="EMBL" id="SPD71845.1"/>
    </source>
</evidence>
<dbReference type="EMBL" id="OJIN01000010">
    <property type="protein sequence ID" value="SPD71845.1"/>
    <property type="molecule type" value="Genomic_DNA"/>
</dbReference>
<accession>A0A445MQV5</accession>
<dbReference type="AlphaFoldDB" id="A0A445MQV5"/>
<proteinExistence type="predicted"/>
<organism evidence="1">
    <name type="scientific">uncultured Desulfobacterium sp</name>
    <dbReference type="NCBI Taxonomy" id="201089"/>
    <lineage>
        <taxon>Bacteria</taxon>
        <taxon>Pseudomonadati</taxon>
        <taxon>Thermodesulfobacteriota</taxon>
        <taxon>Desulfobacteria</taxon>
        <taxon>Desulfobacterales</taxon>
        <taxon>Desulfobacteriaceae</taxon>
        <taxon>Desulfobacterium</taxon>
        <taxon>environmental samples</taxon>
    </lineage>
</organism>
<protein>
    <submittedName>
        <fullName evidence="1">Uncharacterized protein</fullName>
    </submittedName>
</protein>
<sequence>MLIYDGVYHWKGWGGKLRLASGTCRLRIFDQKEKASNSLVLLRPIVVIVSDLPGNTVSIRSCAGHLATTVTRQFNIIHQRMLWVEFYPSVIYGADPIRIMPERYESVEFRWKQDLAIDPKWRPLKPPLLDAVKQLMENSPNEKEQ</sequence>